<comment type="subunit">
    <text evidence="1 4">Component of the RNA polymerase III (Pol III) complex consisting of 17 subunits.</text>
</comment>
<dbReference type="InterPro" id="IPR013197">
    <property type="entry name" value="RNA_pol_III_RPC82-rel_HTH"/>
</dbReference>
<dbReference type="Gene3D" id="1.10.10.10">
    <property type="entry name" value="Winged helix-like DNA-binding domain superfamily/Winged helix DNA-binding domain"/>
    <property type="match status" value="2"/>
</dbReference>
<dbReference type="GO" id="GO:0005666">
    <property type="term" value="C:RNA polymerase III complex"/>
    <property type="evidence" value="ECO:0007669"/>
    <property type="project" value="UniProtKB-UniRule"/>
</dbReference>
<dbReference type="Pfam" id="PF20912">
    <property type="entry name" value="RPC3_helical"/>
    <property type="match status" value="1"/>
</dbReference>
<keyword evidence="4" id="KW-0539">Nucleus</keyword>
<name>A0A1D2VN78_9ASCO</name>
<evidence type="ECO:0000313" key="8">
    <source>
        <dbReference type="EMBL" id="ODV63060.1"/>
    </source>
</evidence>
<dbReference type="GO" id="GO:0042797">
    <property type="term" value="P:tRNA transcription by RNA polymerase III"/>
    <property type="evidence" value="ECO:0007669"/>
    <property type="project" value="EnsemblFungi"/>
</dbReference>
<gene>
    <name evidence="8" type="ORF">ASCRUDRAFT_31291</name>
</gene>
<organism evidence="8 9">
    <name type="scientific">Ascoidea rubescens DSM 1968</name>
    <dbReference type="NCBI Taxonomy" id="1344418"/>
    <lineage>
        <taxon>Eukaryota</taxon>
        <taxon>Fungi</taxon>
        <taxon>Dikarya</taxon>
        <taxon>Ascomycota</taxon>
        <taxon>Saccharomycotina</taxon>
        <taxon>Saccharomycetes</taxon>
        <taxon>Ascoideaceae</taxon>
        <taxon>Ascoidea</taxon>
    </lineage>
</organism>
<comment type="function">
    <text evidence="3 4">DNA-dependent RNA polymerase catalyzes the transcription of DNA into RNA using the four ribonucleoside triphosphates as substrates. Specific core component of RNA polymerase III which synthesizes small RNAs, such as 5S rRNA and tRNAs.</text>
</comment>
<dbReference type="Pfam" id="PF08221">
    <property type="entry name" value="HTH_9"/>
    <property type="match status" value="1"/>
</dbReference>
<evidence type="ECO:0000259" key="6">
    <source>
        <dbReference type="Pfam" id="PF05645"/>
    </source>
</evidence>
<keyword evidence="9" id="KW-1185">Reference proteome</keyword>
<evidence type="ECO:0000256" key="1">
    <source>
        <dbReference type="ARBA" id="ARBA00011206"/>
    </source>
</evidence>
<dbReference type="PANTHER" id="PTHR12949">
    <property type="entry name" value="RNA POLYMERASE III DNA DIRECTED -RELATED"/>
    <property type="match status" value="1"/>
</dbReference>
<dbReference type="InterPro" id="IPR008806">
    <property type="entry name" value="RNA_pol_III_Rpc82_C"/>
</dbReference>
<dbReference type="InParanoid" id="A0A1D2VN78"/>
<dbReference type="InterPro" id="IPR036388">
    <property type="entry name" value="WH-like_DNA-bd_sf"/>
</dbReference>
<feature type="compositionally biased region" description="Acidic residues" evidence="5">
    <location>
        <begin position="397"/>
        <end position="409"/>
    </location>
</feature>
<dbReference type="Pfam" id="PF05645">
    <property type="entry name" value="RNA_pol_Rpc82"/>
    <property type="match status" value="1"/>
</dbReference>
<dbReference type="FunCoup" id="A0A1D2VN78">
    <property type="interactions" value="505"/>
</dbReference>
<dbReference type="RefSeq" id="XP_020049367.1">
    <property type="nucleotide sequence ID" value="XM_020190260.1"/>
</dbReference>
<dbReference type="Proteomes" id="UP000095038">
    <property type="component" value="Unassembled WGS sequence"/>
</dbReference>
<keyword evidence="4" id="KW-0804">Transcription</keyword>
<comment type="similarity">
    <text evidence="4">Belongs to the RNA polymerase beta chain family.</text>
</comment>
<feature type="domain" description="RNA polymerase III Rpc82 C -terminal" evidence="6">
    <location>
        <begin position="150"/>
        <end position="467"/>
    </location>
</feature>
<dbReference type="GO" id="GO:0006386">
    <property type="term" value="P:termination of RNA polymerase III transcription"/>
    <property type="evidence" value="ECO:0007669"/>
    <property type="project" value="EnsemblFungi"/>
</dbReference>
<dbReference type="GeneID" id="30963896"/>
<feature type="region of interest" description="Disordered" evidence="5">
    <location>
        <begin position="375"/>
        <end position="409"/>
    </location>
</feature>
<dbReference type="OrthoDB" id="272392at2759"/>
<dbReference type="AlphaFoldDB" id="A0A1D2VN78"/>
<reference evidence="9" key="1">
    <citation type="submission" date="2016-05" db="EMBL/GenBank/DDBJ databases">
        <title>Comparative genomics of biotechnologically important yeasts.</title>
        <authorList>
            <consortium name="DOE Joint Genome Institute"/>
            <person name="Riley R."/>
            <person name="Haridas S."/>
            <person name="Wolfe K.H."/>
            <person name="Lopes M.R."/>
            <person name="Hittinger C.T."/>
            <person name="Goker M."/>
            <person name="Salamov A."/>
            <person name="Wisecaver J."/>
            <person name="Long T.M."/>
            <person name="Aerts A.L."/>
            <person name="Barry K."/>
            <person name="Choi C."/>
            <person name="Clum A."/>
            <person name="Coughlan A.Y."/>
            <person name="Deshpande S."/>
            <person name="Douglass A.P."/>
            <person name="Hanson S.J."/>
            <person name="Klenk H.-P."/>
            <person name="Labutti K."/>
            <person name="Lapidus A."/>
            <person name="Lindquist E."/>
            <person name="Lipzen A."/>
            <person name="Meier-Kolthoff J.P."/>
            <person name="Ohm R.A."/>
            <person name="Otillar R.P."/>
            <person name="Pangilinan J."/>
            <person name="Peng Y."/>
            <person name="Rokas A."/>
            <person name="Rosa C.A."/>
            <person name="Scheuner C."/>
            <person name="Sibirny A.A."/>
            <person name="Slot J.C."/>
            <person name="Stielow J.B."/>
            <person name="Sun H."/>
            <person name="Kurtzman C.P."/>
            <person name="Blackwell M."/>
            <person name="Grigoriev I.V."/>
            <person name="Jeffries T.W."/>
        </authorList>
    </citation>
    <scope>NUCLEOTIDE SEQUENCE [LARGE SCALE GENOMIC DNA]</scope>
    <source>
        <strain evidence="9">DSM 1968</strain>
    </source>
</reference>
<dbReference type="InterPro" id="IPR039748">
    <property type="entry name" value="RPC3"/>
</dbReference>
<evidence type="ECO:0000256" key="5">
    <source>
        <dbReference type="SAM" id="MobiDB-lite"/>
    </source>
</evidence>
<evidence type="ECO:0000256" key="4">
    <source>
        <dbReference type="RuleBase" id="RU367076"/>
    </source>
</evidence>
<protein>
    <recommendedName>
        <fullName evidence="2 4">DNA-directed RNA polymerase III subunit RPC3</fullName>
        <shortName evidence="4">RNA polymerase III subunit C3</shortName>
    </recommendedName>
</protein>
<keyword evidence="4" id="KW-0240">DNA-directed RNA polymerase</keyword>
<dbReference type="GO" id="GO:0003697">
    <property type="term" value="F:single-stranded DNA binding"/>
    <property type="evidence" value="ECO:0007669"/>
    <property type="project" value="UniProtKB-UniRule"/>
</dbReference>
<dbReference type="GO" id="GO:0006384">
    <property type="term" value="P:transcription initiation at RNA polymerase III promoter"/>
    <property type="evidence" value="ECO:0007669"/>
    <property type="project" value="EnsemblFungi"/>
</dbReference>
<sequence>MTTSASILPTLSPQASLFTTLVKNSLGSNASIIISILYSYGKSTINFLISKSKLNKKLVKSILVSLIQLSITTYWTDESSKQTYYFLNQEGLLVLLYSGDIITHIKNYYQDDLPAEIIQNILNYGNLTLDNYLQTNMKNREKSSLIEFYFNKLIFDGFLMPINSNYFKNKFELYDQIYKKKLVTVFTNKSTLSIAKQKIQILKETDFEFESYFLIDNSSIFLENDRFMMRNNDYNKKIHKRINGNTSFKFNLKRYLKTVRSTHLIKLVNQYLGELPSKIYEKILFKVEKNSPNCFNYEFNNYLNDIEFLSNNSKIDVTNDGSKLMENYLNYVRQEYEDNSKNYFNFNDILNLVKSDNLDLSDSINLNFKKKKRQTSKIGKNDAKASSKRKINTKNDGEDDGYNDYEEDDDDDDFDDDFDDIEVDGKQSQSGLLNQHLKILANHSIPFLVEKTSGKYYIPFSKLIPILKEKIYLYVIKSSVDLNCFKILNCIICERLVEDKRLMNLTLIDEKTLRICINKLFKLQAICIQEIPKTAHREASREVFAYRFNNKNCYEILGNNFIYESYLIFQNLEKMREKNSILLSKVNRDDVKGQEEELLLANELNQLKWLKERELNCVGRINRARSLWDVFSII</sequence>
<evidence type="ECO:0000313" key="9">
    <source>
        <dbReference type="Proteomes" id="UP000095038"/>
    </source>
</evidence>
<feature type="domain" description="RNA polymerase III subunit RPC82-related helix-turn-helix" evidence="7">
    <location>
        <begin position="17"/>
        <end position="76"/>
    </location>
</feature>
<proteinExistence type="inferred from homology"/>
<evidence type="ECO:0000259" key="7">
    <source>
        <dbReference type="Pfam" id="PF08221"/>
    </source>
</evidence>
<accession>A0A1D2VN78</accession>
<comment type="subcellular location">
    <subcellularLocation>
        <location evidence="4">Nucleus</location>
    </subcellularLocation>
</comment>
<dbReference type="PANTHER" id="PTHR12949:SF0">
    <property type="entry name" value="DNA-DIRECTED RNA POLYMERASE III SUBUNIT RPC3"/>
    <property type="match status" value="1"/>
</dbReference>
<dbReference type="EMBL" id="KV454476">
    <property type="protein sequence ID" value="ODV63060.1"/>
    <property type="molecule type" value="Genomic_DNA"/>
</dbReference>
<evidence type="ECO:0000256" key="2">
    <source>
        <dbReference type="ARBA" id="ARBA00016689"/>
    </source>
</evidence>
<dbReference type="STRING" id="1344418.A0A1D2VN78"/>
<evidence type="ECO:0000256" key="3">
    <source>
        <dbReference type="ARBA" id="ARBA00025127"/>
    </source>
</evidence>
<dbReference type="GO" id="GO:0003899">
    <property type="term" value="F:DNA-directed RNA polymerase activity"/>
    <property type="evidence" value="ECO:0007669"/>
    <property type="project" value="EnsemblFungi"/>
</dbReference>